<dbReference type="SUPFAM" id="SSF50199">
    <property type="entry name" value="Staphylococcal nuclease"/>
    <property type="match status" value="1"/>
</dbReference>
<gene>
    <name evidence="5" type="ORF">UFOPK3662_03999</name>
</gene>
<protein>
    <submittedName>
        <fullName evidence="5">Unannotated protein</fullName>
    </submittedName>
</protein>
<dbReference type="Pfam" id="PF00565">
    <property type="entry name" value="SNase"/>
    <property type="match status" value="1"/>
</dbReference>
<keyword evidence="3" id="KW-0378">Hydrolase</keyword>
<dbReference type="GO" id="GO:0016787">
    <property type="term" value="F:hydrolase activity"/>
    <property type="evidence" value="ECO:0007669"/>
    <property type="project" value="UniProtKB-KW"/>
</dbReference>
<feature type="domain" description="TNase-like" evidence="4">
    <location>
        <begin position="40"/>
        <end position="173"/>
    </location>
</feature>
<dbReference type="InterPro" id="IPR035437">
    <property type="entry name" value="SNase_OB-fold_sf"/>
</dbReference>
<organism evidence="5">
    <name type="scientific">freshwater metagenome</name>
    <dbReference type="NCBI Taxonomy" id="449393"/>
    <lineage>
        <taxon>unclassified sequences</taxon>
        <taxon>metagenomes</taxon>
        <taxon>ecological metagenomes</taxon>
    </lineage>
</organism>
<dbReference type="EMBL" id="CAFBMW010000074">
    <property type="protein sequence ID" value="CAB4967348.1"/>
    <property type="molecule type" value="Genomic_DNA"/>
</dbReference>
<dbReference type="InterPro" id="IPR002071">
    <property type="entry name" value="Thermonucl_AS"/>
</dbReference>
<dbReference type="GO" id="GO:0004519">
    <property type="term" value="F:endonuclease activity"/>
    <property type="evidence" value="ECO:0007669"/>
    <property type="project" value="UniProtKB-KW"/>
</dbReference>
<evidence type="ECO:0000256" key="2">
    <source>
        <dbReference type="ARBA" id="ARBA00022759"/>
    </source>
</evidence>
<sequence>MRRLALLLLTAAVLLALPKVVGTAGLPAQVTDLLGADQAQRDRAVVVRVTDGDTLEVRLPNGSEKDVRILGIDTPEVYPQLECGGQEATAAMARLAPVGSEVVLVSDPTQGNRDRYGRLLRYVHSSGDDLGLAQLRSGRAQVFIFRDDPLQRAGDYRAAERRARKADRGSWAACWR</sequence>
<dbReference type="PANTHER" id="PTHR12302">
    <property type="entry name" value="EBNA2 BINDING PROTEIN P100"/>
    <property type="match status" value="1"/>
</dbReference>
<dbReference type="PANTHER" id="PTHR12302:SF3">
    <property type="entry name" value="SERINE_THREONINE-PROTEIN KINASE 31"/>
    <property type="match status" value="1"/>
</dbReference>
<name>A0A6J7LGA9_9ZZZZ</name>
<evidence type="ECO:0000259" key="4">
    <source>
        <dbReference type="PROSITE" id="PS50830"/>
    </source>
</evidence>
<dbReference type="PROSITE" id="PS50830">
    <property type="entry name" value="TNASE_3"/>
    <property type="match status" value="1"/>
</dbReference>
<dbReference type="GO" id="GO:0003676">
    <property type="term" value="F:nucleic acid binding"/>
    <property type="evidence" value="ECO:0007669"/>
    <property type="project" value="InterPro"/>
</dbReference>
<dbReference type="SMART" id="SM00318">
    <property type="entry name" value="SNc"/>
    <property type="match status" value="1"/>
</dbReference>
<keyword evidence="2" id="KW-0255">Endonuclease</keyword>
<evidence type="ECO:0000256" key="1">
    <source>
        <dbReference type="ARBA" id="ARBA00022722"/>
    </source>
</evidence>
<dbReference type="PROSITE" id="PS01123">
    <property type="entry name" value="TNASE_1"/>
    <property type="match status" value="1"/>
</dbReference>
<dbReference type="InterPro" id="IPR016071">
    <property type="entry name" value="Staphylococal_nuclease_OB-fold"/>
</dbReference>
<accession>A0A6J7LGA9</accession>
<dbReference type="AlphaFoldDB" id="A0A6J7LGA9"/>
<reference evidence="5" key="1">
    <citation type="submission" date="2020-05" db="EMBL/GenBank/DDBJ databases">
        <authorList>
            <person name="Chiriac C."/>
            <person name="Salcher M."/>
            <person name="Ghai R."/>
            <person name="Kavagutti S V."/>
        </authorList>
    </citation>
    <scope>NUCLEOTIDE SEQUENCE</scope>
</reference>
<keyword evidence="1" id="KW-0540">Nuclease</keyword>
<proteinExistence type="predicted"/>
<evidence type="ECO:0000313" key="5">
    <source>
        <dbReference type="EMBL" id="CAB4967348.1"/>
    </source>
</evidence>
<dbReference type="Gene3D" id="2.40.50.90">
    <property type="match status" value="1"/>
</dbReference>
<evidence type="ECO:0000256" key="3">
    <source>
        <dbReference type="ARBA" id="ARBA00022801"/>
    </source>
</evidence>